<evidence type="ECO:0000256" key="5">
    <source>
        <dbReference type="ARBA" id="ARBA00023049"/>
    </source>
</evidence>
<dbReference type="PANTHER" id="PTHR22726:SF1">
    <property type="entry name" value="METALLOENDOPEPTIDASE OMA1, MITOCHONDRIAL"/>
    <property type="match status" value="1"/>
</dbReference>
<sequence>MKYTPPSLDEKKNPNRPRNSGMANFISHCLIFLGLAFALIWISKYIVILALPHLSLETEASIGRIIRKAMGPLPDVPEKYHQFHAYLQNLVDRAVKANELGGGPYKAWIIENSVENAIVLPGGEMIFHSSMLSEIKSENELMMIIGHELGHCRNRDHLTAMGPAVVTIALLLLVSGTDSGSTDLLRSFTSFAGSSFSRAQERAADLHGLETLFKIYGHGHGAEDFFVRMKRKKGWDMTNIMGTHPTFDSRIKFLDESRNEMALKWKADRTNVLTDDSSSDESVSMPPLTPLKIELSDQEITEKRK</sequence>
<feature type="compositionally biased region" description="Polar residues" evidence="7">
    <location>
        <begin position="273"/>
        <end position="282"/>
    </location>
</feature>
<evidence type="ECO:0000256" key="1">
    <source>
        <dbReference type="ARBA" id="ARBA00022670"/>
    </source>
</evidence>
<keyword evidence="8" id="KW-1133">Transmembrane helix</keyword>
<evidence type="ECO:0000256" key="7">
    <source>
        <dbReference type="SAM" id="MobiDB-lite"/>
    </source>
</evidence>
<dbReference type="PANTHER" id="PTHR22726">
    <property type="entry name" value="METALLOENDOPEPTIDASE OMA1"/>
    <property type="match status" value="1"/>
</dbReference>
<dbReference type="GO" id="GO:0016020">
    <property type="term" value="C:membrane"/>
    <property type="evidence" value="ECO:0007669"/>
    <property type="project" value="TreeGrafter"/>
</dbReference>
<dbReference type="Gene3D" id="3.30.2010.10">
    <property type="entry name" value="Metalloproteases ('zincins'), catalytic domain"/>
    <property type="match status" value="1"/>
</dbReference>
<dbReference type="InterPro" id="IPR051156">
    <property type="entry name" value="Mito/Outer_Membr_Metalloprot"/>
</dbReference>
<dbReference type="CDD" id="cd07324">
    <property type="entry name" value="M48C_Oma1-like"/>
    <property type="match status" value="1"/>
</dbReference>
<dbReference type="AlphaFoldDB" id="A0A2N1PQT0"/>
<keyword evidence="4 6" id="KW-0862">Zinc</keyword>
<gene>
    <name evidence="10" type="ORF">CVV64_07345</name>
</gene>
<keyword evidence="5 6" id="KW-0482">Metalloprotease</keyword>
<keyword evidence="1 6" id="KW-0645">Protease</keyword>
<evidence type="ECO:0000256" key="6">
    <source>
        <dbReference type="RuleBase" id="RU003983"/>
    </source>
</evidence>
<comment type="cofactor">
    <cofactor evidence="6">
        <name>Zn(2+)</name>
        <dbReference type="ChEBI" id="CHEBI:29105"/>
    </cofactor>
    <text evidence="6">Binds 1 zinc ion per subunit.</text>
</comment>
<evidence type="ECO:0000256" key="3">
    <source>
        <dbReference type="ARBA" id="ARBA00022801"/>
    </source>
</evidence>
<proteinExistence type="inferred from homology"/>
<keyword evidence="2" id="KW-0479">Metal-binding</keyword>
<evidence type="ECO:0000313" key="10">
    <source>
        <dbReference type="EMBL" id="PKK90689.1"/>
    </source>
</evidence>
<keyword evidence="3 6" id="KW-0378">Hydrolase</keyword>
<feature type="transmembrane region" description="Helical" evidence="8">
    <location>
        <begin position="21"/>
        <end position="42"/>
    </location>
</feature>
<accession>A0A2N1PQT0</accession>
<evidence type="ECO:0000256" key="4">
    <source>
        <dbReference type="ARBA" id="ARBA00022833"/>
    </source>
</evidence>
<dbReference type="GO" id="GO:0046872">
    <property type="term" value="F:metal ion binding"/>
    <property type="evidence" value="ECO:0007669"/>
    <property type="project" value="UniProtKB-KW"/>
</dbReference>
<comment type="similarity">
    <text evidence="6">Belongs to the peptidase M48 family.</text>
</comment>
<name>A0A2N1PQT0_9BACT</name>
<protein>
    <recommendedName>
        <fullName evidence="9">Peptidase M48 domain-containing protein</fullName>
    </recommendedName>
</protein>
<feature type="region of interest" description="Disordered" evidence="7">
    <location>
        <begin position="273"/>
        <end position="305"/>
    </location>
</feature>
<keyword evidence="8" id="KW-0812">Transmembrane</keyword>
<feature type="domain" description="Peptidase M48" evidence="9">
    <location>
        <begin position="85"/>
        <end position="256"/>
    </location>
</feature>
<dbReference type="GO" id="GO:0051603">
    <property type="term" value="P:proteolysis involved in protein catabolic process"/>
    <property type="evidence" value="ECO:0007669"/>
    <property type="project" value="TreeGrafter"/>
</dbReference>
<evidence type="ECO:0000313" key="11">
    <source>
        <dbReference type="Proteomes" id="UP000233256"/>
    </source>
</evidence>
<reference evidence="10 11" key="1">
    <citation type="journal article" date="2017" name="ISME J.">
        <title>Potential for microbial H2 and metal transformations associated with novel bacteria and archaea in deep terrestrial subsurface sediments.</title>
        <authorList>
            <person name="Hernsdorf A.W."/>
            <person name="Amano Y."/>
            <person name="Miyakawa K."/>
            <person name="Ise K."/>
            <person name="Suzuki Y."/>
            <person name="Anantharaman K."/>
            <person name="Probst A."/>
            <person name="Burstein D."/>
            <person name="Thomas B.C."/>
            <person name="Banfield J.F."/>
        </authorList>
    </citation>
    <scope>NUCLEOTIDE SEQUENCE [LARGE SCALE GENOMIC DNA]</scope>
    <source>
        <strain evidence="10">HGW-Wallbacteria-1</strain>
    </source>
</reference>
<dbReference type="GO" id="GO:0004222">
    <property type="term" value="F:metalloendopeptidase activity"/>
    <property type="evidence" value="ECO:0007669"/>
    <property type="project" value="InterPro"/>
</dbReference>
<keyword evidence="8" id="KW-0472">Membrane</keyword>
<dbReference type="Proteomes" id="UP000233256">
    <property type="component" value="Unassembled WGS sequence"/>
</dbReference>
<evidence type="ECO:0000256" key="2">
    <source>
        <dbReference type="ARBA" id="ARBA00022723"/>
    </source>
</evidence>
<comment type="caution">
    <text evidence="10">The sequence shown here is derived from an EMBL/GenBank/DDBJ whole genome shotgun (WGS) entry which is preliminary data.</text>
</comment>
<evidence type="ECO:0000256" key="8">
    <source>
        <dbReference type="SAM" id="Phobius"/>
    </source>
</evidence>
<evidence type="ECO:0000259" key="9">
    <source>
        <dbReference type="Pfam" id="PF01435"/>
    </source>
</evidence>
<dbReference type="InterPro" id="IPR001915">
    <property type="entry name" value="Peptidase_M48"/>
</dbReference>
<organism evidence="10 11">
    <name type="scientific">Candidatus Wallbacteria bacterium HGW-Wallbacteria-1</name>
    <dbReference type="NCBI Taxonomy" id="2013854"/>
    <lineage>
        <taxon>Bacteria</taxon>
        <taxon>Candidatus Walliibacteriota</taxon>
    </lineage>
</organism>
<dbReference type="Pfam" id="PF01435">
    <property type="entry name" value="Peptidase_M48"/>
    <property type="match status" value="1"/>
</dbReference>
<dbReference type="EMBL" id="PGXC01000004">
    <property type="protein sequence ID" value="PKK90689.1"/>
    <property type="molecule type" value="Genomic_DNA"/>
</dbReference>